<dbReference type="OrthoDB" id="2188996at2"/>
<keyword evidence="2" id="KW-1133">Transmembrane helix</keyword>
<evidence type="ECO:0000313" key="5">
    <source>
        <dbReference type="Proteomes" id="UP000190328"/>
    </source>
</evidence>
<keyword evidence="2" id="KW-0472">Membrane</keyword>
<dbReference type="STRING" id="263852.SAMN02745116_00781"/>
<dbReference type="InterPro" id="IPR036286">
    <property type="entry name" value="LexA/Signal_pep-like_sf"/>
</dbReference>
<protein>
    <recommendedName>
        <fullName evidence="2">Signal peptidase I</fullName>
        <ecNumber evidence="2">3.4.21.89</ecNumber>
    </recommendedName>
</protein>
<dbReference type="SUPFAM" id="SSF51306">
    <property type="entry name" value="LexA/Signal peptidase"/>
    <property type="match status" value="1"/>
</dbReference>
<accession>A0A1T4LRX6</accession>
<dbReference type="GO" id="GO:0005886">
    <property type="term" value="C:plasma membrane"/>
    <property type="evidence" value="ECO:0007669"/>
    <property type="project" value="UniProtKB-SubCell"/>
</dbReference>
<dbReference type="GO" id="GO:0006465">
    <property type="term" value="P:signal peptide processing"/>
    <property type="evidence" value="ECO:0007669"/>
    <property type="project" value="InterPro"/>
</dbReference>
<dbReference type="PANTHER" id="PTHR43390">
    <property type="entry name" value="SIGNAL PEPTIDASE I"/>
    <property type="match status" value="1"/>
</dbReference>
<dbReference type="PANTHER" id="PTHR43390:SF8">
    <property type="entry name" value="SIGNAL PEPTIDASE I"/>
    <property type="match status" value="1"/>
</dbReference>
<gene>
    <name evidence="4" type="ORF">SAMN02745116_00781</name>
</gene>
<dbReference type="InterPro" id="IPR019533">
    <property type="entry name" value="Peptidase_S26"/>
</dbReference>
<dbReference type="RefSeq" id="WP_078806732.1">
    <property type="nucleotide sequence ID" value="NZ_FUXI01000006.1"/>
</dbReference>
<keyword evidence="2" id="KW-0378">Hydrolase</keyword>
<feature type="domain" description="Peptidase S26" evidence="3">
    <location>
        <begin position="41"/>
        <end position="200"/>
    </location>
</feature>
<proteinExistence type="inferred from homology"/>
<dbReference type="GO" id="GO:0004252">
    <property type="term" value="F:serine-type endopeptidase activity"/>
    <property type="evidence" value="ECO:0007669"/>
    <property type="project" value="InterPro"/>
</dbReference>
<evidence type="ECO:0000256" key="2">
    <source>
        <dbReference type="RuleBase" id="RU362042"/>
    </source>
</evidence>
<comment type="subcellular location">
    <subcellularLocation>
        <location evidence="1">Cell membrane</location>
        <topology evidence="1">Single-pass type II membrane protein</topology>
    </subcellularLocation>
    <subcellularLocation>
        <location evidence="2">Membrane</location>
        <topology evidence="2">Single-pass type II membrane protein</topology>
    </subcellularLocation>
</comment>
<dbReference type="CDD" id="cd06530">
    <property type="entry name" value="S26_SPase_I"/>
    <property type="match status" value="1"/>
</dbReference>
<organism evidence="4 5">
    <name type="scientific">Pilibacter termitis</name>
    <dbReference type="NCBI Taxonomy" id="263852"/>
    <lineage>
        <taxon>Bacteria</taxon>
        <taxon>Bacillati</taxon>
        <taxon>Bacillota</taxon>
        <taxon>Bacilli</taxon>
        <taxon>Lactobacillales</taxon>
        <taxon>Enterococcaceae</taxon>
        <taxon>Pilibacter</taxon>
    </lineage>
</organism>
<dbReference type="EC" id="3.4.21.89" evidence="2"/>
<dbReference type="AlphaFoldDB" id="A0A1T4LRX6"/>
<keyword evidence="2" id="KW-0812">Transmembrane</keyword>
<evidence type="ECO:0000256" key="1">
    <source>
        <dbReference type="ARBA" id="ARBA00004401"/>
    </source>
</evidence>
<comment type="similarity">
    <text evidence="2">Belongs to the peptidase S26 family.</text>
</comment>
<reference evidence="4 5" key="1">
    <citation type="submission" date="2017-02" db="EMBL/GenBank/DDBJ databases">
        <authorList>
            <person name="Peterson S.W."/>
        </authorList>
    </citation>
    <scope>NUCLEOTIDE SEQUENCE [LARGE SCALE GENOMIC DNA]</scope>
    <source>
        <strain evidence="4 5">ATCC BAA-1030</strain>
    </source>
</reference>
<feature type="transmembrane region" description="Helical" evidence="2">
    <location>
        <begin position="42"/>
        <end position="61"/>
    </location>
</feature>
<keyword evidence="2" id="KW-0645">Protease</keyword>
<dbReference type="Pfam" id="PF10502">
    <property type="entry name" value="Peptidase_S26"/>
    <property type="match status" value="1"/>
</dbReference>
<comment type="catalytic activity">
    <reaction evidence="2">
        <text>Cleavage of hydrophobic, N-terminal signal or leader sequences from secreted and periplasmic proteins.</text>
        <dbReference type="EC" id="3.4.21.89"/>
    </reaction>
</comment>
<evidence type="ECO:0000313" key="4">
    <source>
        <dbReference type="EMBL" id="SJZ57366.1"/>
    </source>
</evidence>
<dbReference type="EMBL" id="FUXI01000006">
    <property type="protein sequence ID" value="SJZ57366.1"/>
    <property type="molecule type" value="Genomic_DNA"/>
</dbReference>
<dbReference type="Gene3D" id="2.10.109.10">
    <property type="entry name" value="Umud Fragment, subunit A"/>
    <property type="match status" value="1"/>
</dbReference>
<dbReference type="GO" id="GO:0009003">
    <property type="term" value="F:signal peptidase activity"/>
    <property type="evidence" value="ECO:0007669"/>
    <property type="project" value="UniProtKB-EC"/>
</dbReference>
<name>A0A1T4LRX6_9ENTE</name>
<keyword evidence="5" id="KW-1185">Reference proteome</keyword>
<sequence length="210" mass="24897">MEKWTTEEKRLYLKRLKKKQLMLQLKKERAKKERRKKIQRDVLLAFVVALFFFFICLFILYRPTVSSGYSMLPTVNDGELILANRFSNIRRYNLVLIREQQKNQLSIRRVIGLPNEKLEYRKDVLYINGQEHMEKYIASEIQKSKESDTQYTEDFSIENLTGKDTIPAGKYFVLGDNRSFAVDSRSYGFVDKKDILGVCQIDLSRICWIE</sequence>
<dbReference type="InterPro" id="IPR000223">
    <property type="entry name" value="Pept_S26A_signal_pept_1"/>
</dbReference>
<dbReference type="Proteomes" id="UP000190328">
    <property type="component" value="Unassembled WGS sequence"/>
</dbReference>
<dbReference type="PRINTS" id="PR00727">
    <property type="entry name" value="LEADERPTASE"/>
</dbReference>
<dbReference type="NCBIfam" id="TIGR02227">
    <property type="entry name" value="sigpep_I_bact"/>
    <property type="match status" value="1"/>
</dbReference>
<evidence type="ECO:0000259" key="3">
    <source>
        <dbReference type="Pfam" id="PF10502"/>
    </source>
</evidence>